<comment type="caution">
    <text evidence="3">The sequence shown here is derived from an EMBL/GenBank/DDBJ whole genome shotgun (WGS) entry which is preliminary data.</text>
</comment>
<evidence type="ECO:0000256" key="1">
    <source>
        <dbReference type="ARBA" id="ARBA00006484"/>
    </source>
</evidence>
<evidence type="ECO:0000256" key="2">
    <source>
        <dbReference type="ARBA" id="ARBA00023002"/>
    </source>
</evidence>
<dbReference type="SUPFAM" id="SSF51735">
    <property type="entry name" value="NAD(P)-binding Rossmann-fold domains"/>
    <property type="match status" value="1"/>
</dbReference>
<proteinExistence type="inferred from homology"/>
<reference evidence="3" key="1">
    <citation type="submission" date="2021-03" db="EMBL/GenBank/DDBJ databases">
        <authorList>
            <person name="Tran Van P."/>
        </authorList>
    </citation>
    <scope>NUCLEOTIDE SEQUENCE</scope>
</reference>
<comment type="similarity">
    <text evidence="1">Belongs to the short-chain dehydrogenases/reductases (SDR) family.</text>
</comment>
<dbReference type="Pfam" id="PF00106">
    <property type="entry name" value="adh_short"/>
    <property type="match status" value="1"/>
</dbReference>
<sequence length="76" mass="8346">MRHIMDIYCKVAIITGGTSGIGYAAAHILLNNGAKCVVLSGRSRERGRRAAQDLGKIFGKDKVLYMQGDVNDEHHF</sequence>
<dbReference type="EMBL" id="CAJPIN010048279">
    <property type="protein sequence ID" value="CAG2065929.1"/>
    <property type="molecule type" value="Genomic_DNA"/>
</dbReference>
<dbReference type="PANTHER" id="PTHR44229:SF8">
    <property type="entry name" value="ALCOHOL DEHYDROGENASE-RELATED"/>
    <property type="match status" value="1"/>
</dbReference>
<evidence type="ECO:0000313" key="3">
    <source>
        <dbReference type="EMBL" id="CAG2065929.1"/>
    </source>
</evidence>
<keyword evidence="4" id="KW-1185">Reference proteome</keyword>
<dbReference type="Proteomes" id="UP001153148">
    <property type="component" value="Unassembled WGS sequence"/>
</dbReference>
<gene>
    <name evidence="3" type="ORF">TPAB3V08_LOCUS12872</name>
</gene>
<organism evidence="3 4">
    <name type="scientific">Timema podura</name>
    <name type="common">Walking stick</name>
    <dbReference type="NCBI Taxonomy" id="61482"/>
    <lineage>
        <taxon>Eukaryota</taxon>
        <taxon>Metazoa</taxon>
        <taxon>Ecdysozoa</taxon>
        <taxon>Arthropoda</taxon>
        <taxon>Hexapoda</taxon>
        <taxon>Insecta</taxon>
        <taxon>Pterygota</taxon>
        <taxon>Neoptera</taxon>
        <taxon>Polyneoptera</taxon>
        <taxon>Phasmatodea</taxon>
        <taxon>Timematodea</taxon>
        <taxon>Timematoidea</taxon>
        <taxon>Timematidae</taxon>
        <taxon>Timema</taxon>
    </lineage>
</organism>
<dbReference type="InterPro" id="IPR036291">
    <property type="entry name" value="NAD(P)-bd_dom_sf"/>
</dbReference>
<accession>A0ABN7PK32</accession>
<name>A0ABN7PK32_TIMPD</name>
<evidence type="ECO:0008006" key="5">
    <source>
        <dbReference type="Google" id="ProtNLM"/>
    </source>
</evidence>
<dbReference type="PANTHER" id="PTHR44229">
    <property type="entry name" value="15-HYDROXYPROSTAGLANDIN DEHYDROGENASE [NAD(+)]"/>
    <property type="match status" value="1"/>
</dbReference>
<protein>
    <recommendedName>
        <fullName evidence="5">SDR family NAD(P)-dependent oxidoreductase</fullName>
    </recommendedName>
</protein>
<dbReference type="Gene3D" id="3.40.50.720">
    <property type="entry name" value="NAD(P)-binding Rossmann-like Domain"/>
    <property type="match status" value="1"/>
</dbReference>
<keyword evidence="2" id="KW-0560">Oxidoreductase</keyword>
<evidence type="ECO:0000313" key="4">
    <source>
        <dbReference type="Proteomes" id="UP001153148"/>
    </source>
</evidence>
<dbReference type="InterPro" id="IPR002347">
    <property type="entry name" value="SDR_fam"/>
</dbReference>
<feature type="non-terminal residue" evidence="3">
    <location>
        <position position="76"/>
    </location>
</feature>